<dbReference type="NCBIfam" id="NF007914">
    <property type="entry name" value="PRK10628.1"/>
    <property type="match status" value="1"/>
</dbReference>
<keyword evidence="4" id="KW-0862">Zinc</keyword>
<evidence type="ECO:0000259" key="6">
    <source>
        <dbReference type="Pfam" id="PF02900"/>
    </source>
</evidence>
<sequence length="259" mass="28761">MPSRMPALFLGHGNPMNALADNDYTQGWRSLSRTMPRPEAIVCVSAHWYRPGTAVTVNERPRTIHDFGGFPPELYRMNYPAPGAPELARRMQRLLSPLAVQGDDSWGLDHGTWAVLCHLYPEADVPVLQLKIDETQPAQFHYDLGKRLAPLREEGILIVGSGNLVHNLHTYAWGRHLPDPYDWAVRFEAKARELILTGDHAPLVAYETLGEDARLSIPTPDHYLPLLYVLGSSQEGERVAFPVQGVDGGSISMLAVQVG</sequence>
<evidence type="ECO:0000313" key="8">
    <source>
        <dbReference type="Proteomes" id="UP000683557"/>
    </source>
</evidence>
<evidence type="ECO:0000313" key="7">
    <source>
        <dbReference type="EMBL" id="QWV93967.1"/>
    </source>
</evidence>
<evidence type="ECO:0000256" key="1">
    <source>
        <dbReference type="ARBA" id="ARBA00001947"/>
    </source>
</evidence>
<evidence type="ECO:0000256" key="3">
    <source>
        <dbReference type="ARBA" id="ARBA00022723"/>
    </source>
</evidence>
<organism evidence="7 8">
    <name type="scientific">Geomonas oryzisoli</name>
    <dbReference type="NCBI Taxonomy" id="2847992"/>
    <lineage>
        <taxon>Bacteria</taxon>
        <taxon>Pseudomonadati</taxon>
        <taxon>Thermodesulfobacteriota</taxon>
        <taxon>Desulfuromonadia</taxon>
        <taxon>Geobacterales</taxon>
        <taxon>Geobacteraceae</taxon>
        <taxon>Geomonas</taxon>
    </lineage>
</organism>
<evidence type="ECO:0000256" key="5">
    <source>
        <dbReference type="ARBA" id="ARBA00023002"/>
    </source>
</evidence>
<name>A0ABX8JA36_9BACT</name>
<dbReference type="InterPro" id="IPR004183">
    <property type="entry name" value="Xdiol_dOase_suB"/>
</dbReference>
<dbReference type="CDD" id="cd07363">
    <property type="entry name" value="45_DOPA_Dioxygenase"/>
    <property type="match status" value="1"/>
</dbReference>
<keyword evidence="3" id="KW-0479">Metal-binding</keyword>
<dbReference type="Pfam" id="PF02900">
    <property type="entry name" value="LigB"/>
    <property type="match status" value="1"/>
</dbReference>
<keyword evidence="8" id="KW-1185">Reference proteome</keyword>
<accession>A0ABX8JA36</accession>
<dbReference type="RefSeq" id="WP_216800701.1">
    <property type="nucleotide sequence ID" value="NZ_CP076723.1"/>
</dbReference>
<dbReference type="PANTHER" id="PTHR30096">
    <property type="entry name" value="4,5-DOPA DIOXYGENASE EXTRADIOL-LIKE PROTEIN"/>
    <property type="match status" value="1"/>
</dbReference>
<dbReference type="PANTHER" id="PTHR30096:SF0">
    <property type="entry name" value="4,5-DOPA DIOXYGENASE EXTRADIOL-LIKE PROTEIN"/>
    <property type="match status" value="1"/>
</dbReference>
<gene>
    <name evidence="7" type="primary">ygiD</name>
    <name evidence="7" type="ORF">KP004_01885</name>
</gene>
<dbReference type="EC" id="1.13.11.29" evidence="7"/>
<dbReference type="GO" id="GO:0050297">
    <property type="term" value="F:stizolobate synthase activity"/>
    <property type="evidence" value="ECO:0007669"/>
    <property type="project" value="UniProtKB-EC"/>
</dbReference>
<proteinExistence type="inferred from homology"/>
<evidence type="ECO:0000256" key="4">
    <source>
        <dbReference type="ARBA" id="ARBA00022833"/>
    </source>
</evidence>
<evidence type="ECO:0000256" key="2">
    <source>
        <dbReference type="ARBA" id="ARBA00007581"/>
    </source>
</evidence>
<dbReference type="EMBL" id="CP076723">
    <property type="protein sequence ID" value="QWV93967.1"/>
    <property type="molecule type" value="Genomic_DNA"/>
</dbReference>
<dbReference type="PIRSF" id="PIRSF006157">
    <property type="entry name" value="Doxgns_DODA"/>
    <property type="match status" value="1"/>
</dbReference>
<keyword evidence="7" id="KW-0223">Dioxygenase</keyword>
<protein>
    <submittedName>
        <fullName evidence="7">4,5-DOPA dioxygenase extradiol</fullName>
        <ecNumber evidence="7">1.13.11.29</ecNumber>
    </submittedName>
</protein>
<dbReference type="InterPro" id="IPR014436">
    <property type="entry name" value="Extradiol_dOase_DODA"/>
</dbReference>
<comment type="cofactor">
    <cofactor evidence="1">
        <name>Zn(2+)</name>
        <dbReference type="ChEBI" id="CHEBI:29105"/>
    </cofactor>
</comment>
<reference evidence="7 8" key="1">
    <citation type="submission" date="2021-06" db="EMBL/GenBank/DDBJ databases">
        <title>Gemonas diversity in paddy soil.</title>
        <authorList>
            <person name="Liu G."/>
        </authorList>
    </citation>
    <scope>NUCLEOTIDE SEQUENCE [LARGE SCALE GENOMIC DNA]</scope>
    <source>
        <strain evidence="7 8">RG10</strain>
    </source>
</reference>
<comment type="similarity">
    <text evidence="2">Belongs to the DODA-type extradiol aromatic ring-opening dioxygenase family.</text>
</comment>
<dbReference type="Proteomes" id="UP000683557">
    <property type="component" value="Chromosome"/>
</dbReference>
<feature type="domain" description="Extradiol ring-cleavage dioxygenase class III enzyme subunit B" evidence="6">
    <location>
        <begin position="26"/>
        <end position="174"/>
    </location>
</feature>
<keyword evidence="5 7" id="KW-0560">Oxidoreductase</keyword>